<feature type="compositionally biased region" description="Pro residues" evidence="2">
    <location>
        <begin position="115"/>
        <end position="131"/>
    </location>
</feature>
<dbReference type="Gene3D" id="3.90.1140.10">
    <property type="entry name" value="Cyclic phosphodiesterase"/>
    <property type="match status" value="1"/>
</dbReference>
<dbReference type="InterPro" id="IPR014051">
    <property type="entry name" value="Phosphoesterase_HXTX"/>
</dbReference>
<evidence type="ECO:0000259" key="3">
    <source>
        <dbReference type="Pfam" id="PF02834"/>
    </source>
</evidence>
<evidence type="ECO:0000256" key="2">
    <source>
        <dbReference type="SAM" id="MobiDB-lite"/>
    </source>
</evidence>
<dbReference type="RefSeq" id="WP_231734050.1">
    <property type="nucleotide sequence ID" value="NZ_CP036316.1"/>
</dbReference>
<dbReference type="PANTHER" id="PTHR35561:SF1">
    <property type="entry name" value="RNA 2',3'-CYCLIC PHOSPHODIESTERASE"/>
    <property type="match status" value="1"/>
</dbReference>
<dbReference type="Proteomes" id="UP000319976">
    <property type="component" value="Chromosome"/>
</dbReference>
<dbReference type="GO" id="GO:0004113">
    <property type="term" value="F:2',3'-cyclic-nucleotide 3'-phosphodiesterase activity"/>
    <property type="evidence" value="ECO:0007669"/>
    <property type="project" value="InterPro"/>
</dbReference>
<accession>A0A517TC99</accession>
<dbReference type="SUPFAM" id="SSF55144">
    <property type="entry name" value="LigT-like"/>
    <property type="match status" value="1"/>
</dbReference>
<dbReference type="InterPro" id="IPR004175">
    <property type="entry name" value="RNA_CPDase"/>
</dbReference>
<dbReference type="Pfam" id="PF02834">
    <property type="entry name" value="LigT_PEase"/>
    <property type="match status" value="1"/>
</dbReference>
<gene>
    <name evidence="4" type="ORF">V22_32630</name>
</gene>
<protein>
    <submittedName>
        <fullName evidence="4">2',5' RNA ligase family</fullName>
    </submittedName>
</protein>
<dbReference type="EMBL" id="CP036316">
    <property type="protein sequence ID" value="QDT65999.1"/>
    <property type="molecule type" value="Genomic_DNA"/>
</dbReference>
<evidence type="ECO:0000256" key="1">
    <source>
        <dbReference type="ARBA" id="ARBA00022801"/>
    </source>
</evidence>
<sequence>MPASQRTFIGVPISPNHQLLRLLEELGSFGKAVRPVSPGNMHITLKFLGDTPQEVLDKATPEIERAFQSLPACQLDLQGVGYFPDDRRPRVVWVGISPGSVVAEWANIVEEILPPPRLPPRTTPLPPPPHPGLHQVPPTR</sequence>
<dbReference type="KEGG" id="chya:V22_32630"/>
<dbReference type="GO" id="GO:0016874">
    <property type="term" value="F:ligase activity"/>
    <property type="evidence" value="ECO:0007669"/>
    <property type="project" value="UniProtKB-KW"/>
</dbReference>
<dbReference type="GO" id="GO:0008664">
    <property type="term" value="F:RNA 2',3'-cyclic 3'-phosphodiesterase activity"/>
    <property type="evidence" value="ECO:0007669"/>
    <property type="project" value="InterPro"/>
</dbReference>
<keyword evidence="1" id="KW-0378">Hydrolase</keyword>
<keyword evidence="4" id="KW-0436">Ligase</keyword>
<dbReference type="PANTHER" id="PTHR35561">
    <property type="entry name" value="RNA 2',3'-CYCLIC PHOSPHODIESTERASE"/>
    <property type="match status" value="1"/>
</dbReference>
<keyword evidence="5" id="KW-1185">Reference proteome</keyword>
<evidence type="ECO:0000313" key="5">
    <source>
        <dbReference type="Proteomes" id="UP000319976"/>
    </source>
</evidence>
<dbReference type="NCBIfam" id="TIGR02258">
    <property type="entry name" value="2_5_ligase"/>
    <property type="match status" value="1"/>
</dbReference>
<dbReference type="AlphaFoldDB" id="A0A517TC99"/>
<evidence type="ECO:0000313" key="4">
    <source>
        <dbReference type="EMBL" id="QDT65999.1"/>
    </source>
</evidence>
<feature type="region of interest" description="Disordered" evidence="2">
    <location>
        <begin position="115"/>
        <end position="140"/>
    </location>
</feature>
<proteinExistence type="predicted"/>
<name>A0A517TC99_9PLAN</name>
<feature type="domain" description="Phosphoesterase HXTX" evidence="3">
    <location>
        <begin position="14"/>
        <end position="93"/>
    </location>
</feature>
<organism evidence="4 5">
    <name type="scientific">Calycomorphotria hydatis</name>
    <dbReference type="NCBI Taxonomy" id="2528027"/>
    <lineage>
        <taxon>Bacteria</taxon>
        <taxon>Pseudomonadati</taxon>
        <taxon>Planctomycetota</taxon>
        <taxon>Planctomycetia</taxon>
        <taxon>Planctomycetales</taxon>
        <taxon>Planctomycetaceae</taxon>
        <taxon>Calycomorphotria</taxon>
    </lineage>
</organism>
<dbReference type="InterPro" id="IPR009097">
    <property type="entry name" value="Cyclic_Pdiesterase"/>
</dbReference>
<reference evidence="4 5" key="1">
    <citation type="submission" date="2019-02" db="EMBL/GenBank/DDBJ databases">
        <title>Deep-cultivation of Planctomycetes and their phenomic and genomic characterization uncovers novel biology.</title>
        <authorList>
            <person name="Wiegand S."/>
            <person name="Jogler M."/>
            <person name="Boedeker C."/>
            <person name="Pinto D."/>
            <person name="Vollmers J."/>
            <person name="Rivas-Marin E."/>
            <person name="Kohn T."/>
            <person name="Peeters S.H."/>
            <person name="Heuer A."/>
            <person name="Rast P."/>
            <person name="Oberbeckmann S."/>
            <person name="Bunk B."/>
            <person name="Jeske O."/>
            <person name="Meyerdierks A."/>
            <person name="Storesund J.E."/>
            <person name="Kallscheuer N."/>
            <person name="Luecker S."/>
            <person name="Lage O.M."/>
            <person name="Pohl T."/>
            <person name="Merkel B.J."/>
            <person name="Hornburger P."/>
            <person name="Mueller R.-W."/>
            <person name="Bruemmer F."/>
            <person name="Labrenz M."/>
            <person name="Spormann A.M."/>
            <person name="Op den Camp H."/>
            <person name="Overmann J."/>
            <person name="Amann R."/>
            <person name="Jetten M.S.M."/>
            <person name="Mascher T."/>
            <person name="Medema M.H."/>
            <person name="Devos D.P."/>
            <person name="Kaster A.-K."/>
            <person name="Ovreas L."/>
            <person name="Rohde M."/>
            <person name="Galperin M.Y."/>
            <person name="Jogler C."/>
        </authorList>
    </citation>
    <scope>NUCLEOTIDE SEQUENCE [LARGE SCALE GENOMIC DNA]</scope>
    <source>
        <strain evidence="4 5">V22</strain>
    </source>
</reference>